<dbReference type="STRING" id="580327.Tthe_2701"/>
<dbReference type="Proteomes" id="UP000001626">
    <property type="component" value="Chromosome"/>
</dbReference>
<protein>
    <submittedName>
        <fullName evidence="3">CRISPR-associated autoregulator, DevR family</fullName>
    </submittedName>
</protein>
<evidence type="ECO:0000256" key="1">
    <source>
        <dbReference type="ARBA" id="ARBA00023118"/>
    </source>
</evidence>
<dbReference type="HOGENOM" id="CLU_054331_1_0_9"/>
<gene>
    <name evidence="3" type="ordered locus">Tthe_2701</name>
</gene>
<dbReference type="eggNOG" id="COG1857">
    <property type="taxonomic scope" value="Bacteria"/>
</dbReference>
<dbReference type="PANTHER" id="PTHR37459">
    <property type="match status" value="1"/>
</dbReference>
<dbReference type="Pfam" id="PF01905">
    <property type="entry name" value="DevR"/>
    <property type="match status" value="1"/>
</dbReference>
<dbReference type="AlphaFoldDB" id="D9TPD2"/>
<dbReference type="EMBL" id="CP002171">
    <property type="protein sequence ID" value="ADL70150.1"/>
    <property type="molecule type" value="Genomic_DNA"/>
</dbReference>
<evidence type="ECO:0000313" key="3">
    <source>
        <dbReference type="EMBL" id="ADL70150.1"/>
    </source>
</evidence>
<dbReference type="InterPro" id="IPR010154">
    <property type="entry name" value="CRISPR-assoc_Cas7/Cst2/DevR"/>
</dbReference>
<sequence length="321" mass="36012">MDKNFISSLSICGELGLNMHSLNNEGGEGNQVLTREVTIVNEDGKIFTVNAVSGDMLKHIQAEHLYHISIEKGLPLCEKCKVFDANRISGDKTFTEETKDKKDEEILDMLVNKCVIDDLEGILITNNNKNLPRKSAAEFGWLIGIPEKVKTDTFFHVKLVANAGNKSNDESANQGQNIFHRPANSGIYALVSNYDIYRIGYNEISRTYAIDAIQRCERYKAFLQSIMYTFIKPNGAMRNTQDPHIISFKGVIAISNSTVPAPTISPLNDTYTNEIKAIAENINKLEKSSIRVIEFNTLSEFTEIMTDLIQNYEPYELGANN</sequence>
<dbReference type="KEGG" id="ttm:Tthe_2701"/>
<reference evidence="3 4" key="1">
    <citation type="submission" date="2010-08" db="EMBL/GenBank/DDBJ databases">
        <title>Complete sequence of Thermoanaerobacterium thermosaccharolyticum DSM 571.</title>
        <authorList>
            <consortium name="US DOE Joint Genome Institute"/>
            <person name="Lucas S."/>
            <person name="Copeland A."/>
            <person name="Lapidus A."/>
            <person name="Cheng J.-F."/>
            <person name="Bruce D."/>
            <person name="Goodwin L."/>
            <person name="Pitluck S."/>
            <person name="Teshima H."/>
            <person name="Detter J.C."/>
            <person name="Han C."/>
            <person name="Tapia R."/>
            <person name="Land M."/>
            <person name="Hauser L."/>
            <person name="Chang Y.-J."/>
            <person name="Jeffries C."/>
            <person name="Kyrpides N."/>
            <person name="Ivanova N."/>
            <person name="Mikhailova N."/>
            <person name="Hemme C.L."/>
            <person name="Woyke T."/>
        </authorList>
    </citation>
    <scope>NUCLEOTIDE SEQUENCE [LARGE SCALE GENOMIC DNA]</scope>
    <source>
        <strain evidence="4">ATCC 7956 / DSM 571 / NCIMB 9385 / NCA 3814 / NCTC 13789 / WDCM 00135 / 2032</strain>
    </source>
</reference>
<dbReference type="GO" id="GO:0051607">
    <property type="term" value="P:defense response to virus"/>
    <property type="evidence" value="ECO:0007669"/>
    <property type="project" value="UniProtKB-KW"/>
</dbReference>
<accession>D9TPD2</accession>
<dbReference type="PANTHER" id="PTHR37459:SF1">
    <property type="entry name" value="CRISPR-ASSOCIATED PROTEIN CAS7_CST2_DEVR"/>
    <property type="match status" value="1"/>
</dbReference>
<organism evidence="3 4">
    <name type="scientific">Thermoanaerobacterium thermosaccharolyticum (strain ATCC 7956 / DSM 571 / NCIMB 9385 / NCA 3814 / NCTC 13789 / WDCM 00135 / 2032)</name>
    <name type="common">Clostridium thermosaccharolyticum</name>
    <dbReference type="NCBI Taxonomy" id="580327"/>
    <lineage>
        <taxon>Bacteria</taxon>
        <taxon>Bacillati</taxon>
        <taxon>Bacillota</taxon>
        <taxon>Clostridia</taxon>
        <taxon>Thermoanaerobacterales</taxon>
        <taxon>Thermoanaerobacteraceae</taxon>
        <taxon>Thermoanaerobacterium</taxon>
    </lineage>
</organism>
<dbReference type="InterPro" id="IPR052681">
    <property type="entry name" value="CRISPR-Cas7/Cst2/DevR"/>
</dbReference>
<keyword evidence="4" id="KW-1185">Reference proteome</keyword>
<name>D9TPD2_THETC</name>
<evidence type="ECO:0000313" key="4">
    <source>
        <dbReference type="Proteomes" id="UP000001626"/>
    </source>
</evidence>
<dbReference type="NCBIfam" id="TIGR01875">
    <property type="entry name" value="cas_MJ0381"/>
    <property type="match status" value="1"/>
</dbReference>
<keyword evidence="1" id="KW-0051">Antiviral defense</keyword>
<evidence type="ECO:0000256" key="2">
    <source>
        <dbReference type="ARBA" id="ARBA00025626"/>
    </source>
</evidence>
<proteinExistence type="predicted"/>
<comment type="function">
    <text evidence="2">CRISPR (clustered regularly interspaced short palindromic repeat) is an adaptive immune system that provides protection against mobile genetic elements (viruses, transposable elements and conjugative plasmids). CRISPR clusters contain spacers, sequences complementary to antecedent mobile elements, and target invading nucleic acids. CRISPR clusters are transcribed and processed into CRISPR RNA (crRNA).</text>
</comment>
<dbReference type="OrthoDB" id="9811783at2"/>